<protein>
    <recommendedName>
        <fullName evidence="3">YpjP-like protein</fullName>
    </recommendedName>
</protein>
<gene>
    <name evidence="1" type="ORF">JOC48_001710</name>
</gene>
<sequence length="207" mass="24048">MKLWMRKIFVFLVAVMTLGMYIPTTHVNTVADSDSVVSEKSKEDVEHSTPPVSINRLETEDKLHPDSEKIVDDHASLMHVITNQAKEQAISKLGPRILDQVEDEVITNILPTLEEVLETLLVDAGDEELHYYGITEQPTPGYGERIFHLYDFRTKNDIAKFHVRRDNRPGEGYWFNFHYHLNEDGFEDHHTIGEIYWNKNTPPKWMS</sequence>
<dbReference type="Pfam" id="PF14005">
    <property type="entry name" value="YpjP"/>
    <property type="match status" value="1"/>
</dbReference>
<name>A0ABS2MZC9_9BACI</name>
<dbReference type="RefSeq" id="WP_204498694.1">
    <property type="nucleotide sequence ID" value="NZ_JAFBDR010000007.1"/>
</dbReference>
<accession>A0ABS2MZC9</accession>
<dbReference type="Proteomes" id="UP001296943">
    <property type="component" value="Unassembled WGS sequence"/>
</dbReference>
<keyword evidence="2" id="KW-1185">Reference proteome</keyword>
<proteinExistence type="predicted"/>
<comment type="caution">
    <text evidence="1">The sequence shown here is derived from an EMBL/GenBank/DDBJ whole genome shotgun (WGS) entry which is preliminary data.</text>
</comment>
<organism evidence="1 2">
    <name type="scientific">Aquibacillus albus</name>
    <dbReference type="NCBI Taxonomy" id="1168171"/>
    <lineage>
        <taxon>Bacteria</taxon>
        <taxon>Bacillati</taxon>
        <taxon>Bacillota</taxon>
        <taxon>Bacilli</taxon>
        <taxon>Bacillales</taxon>
        <taxon>Bacillaceae</taxon>
        <taxon>Aquibacillus</taxon>
    </lineage>
</organism>
<dbReference type="EMBL" id="JAFBDR010000007">
    <property type="protein sequence ID" value="MBM7571227.1"/>
    <property type="molecule type" value="Genomic_DNA"/>
</dbReference>
<evidence type="ECO:0008006" key="3">
    <source>
        <dbReference type="Google" id="ProtNLM"/>
    </source>
</evidence>
<evidence type="ECO:0000313" key="1">
    <source>
        <dbReference type="EMBL" id="MBM7571227.1"/>
    </source>
</evidence>
<reference evidence="1 2" key="1">
    <citation type="submission" date="2021-01" db="EMBL/GenBank/DDBJ databases">
        <title>Genomic Encyclopedia of Type Strains, Phase IV (KMG-IV): sequencing the most valuable type-strain genomes for metagenomic binning, comparative biology and taxonomic classification.</title>
        <authorList>
            <person name="Goeker M."/>
        </authorList>
    </citation>
    <scope>NUCLEOTIDE SEQUENCE [LARGE SCALE GENOMIC DNA]</scope>
    <source>
        <strain evidence="1 2">DSM 23711</strain>
    </source>
</reference>
<dbReference type="InterPro" id="IPR025616">
    <property type="entry name" value="YpjP"/>
</dbReference>
<evidence type="ECO:0000313" key="2">
    <source>
        <dbReference type="Proteomes" id="UP001296943"/>
    </source>
</evidence>